<dbReference type="Proteomes" id="UP001168821">
    <property type="component" value="Unassembled WGS sequence"/>
</dbReference>
<keyword evidence="2" id="KW-1185">Reference proteome</keyword>
<dbReference type="AlphaFoldDB" id="A0AA38MGP6"/>
<sequence>MGKRDEQRKLKMWKLIYNHAQSLGLVPPTKDWTYVRDVWWLNVKKATMEKVDNYKKTGTGGGPEKKLTDVDEEVLDVLDKESPAIHGLGLEPQPMSEDIIEIQETATAGHETNKEKKEKLQMELLKVEIYKTRLEARQLEISLGLPESEFTKDLQANDTD</sequence>
<evidence type="ECO:0000313" key="2">
    <source>
        <dbReference type="Proteomes" id="UP001168821"/>
    </source>
</evidence>
<organism evidence="1 2">
    <name type="scientific">Zophobas morio</name>
    <dbReference type="NCBI Taxonomy" id="2755281"/>
    <lineage>
        <taxon>Eukaryota</taxon>
        <taxon>Metazoa</taxon>
        <taxon>Ecdysozoa</taxon>
        <taxon>Arthropoda</taxon>
        <taxon>Hexapoda</taxon>
        <taxon>Insecta</taxon>
        <taxon>Pterygota</taxon>
        <taxon>Neoptera</taxon>
        <taxon>Endopterygota</taxon>
        <taxon>Coleoptera</taxon>
        <taxon>Polyphaga</taxon>
        <taxon>Cucujiformia</taxon>
        <taxon>Tenebrionidae</taxon>
        <taxon>Zophobas</taxon>
    </lineage>
</organism>
<proteinExistence type="predicted"/>
<evidence type="ECO:0000313" key="1">
    <source>
        <dbReference type="EMBL" id="KAJ3655792.1"/>
    </source>
</evidence>
<protein>
    <recommendedName>
        <fullName evidence="3">Regulatory protein zeste</fullName>
    </recommendedName>
</protein>
<comment type="caution">
    <text evidence="1">The sequence shown here is derived from an EMBL/GenBank/DDBJ whole genome shotgun (WGS) entry which is preliminary data.</text>
</comment>
<reference evidence="1" key="1">
    <citation type="journal article" date="2023" name="G3 (Bethesda)">
        <title>Whole genome assemblies of Zophobas morio and Tenebrio molitor.</title>
        <authorList>
            <person name="Kaur S."/>
            <person name="Stinson S.A."/>
            <person name="diCenzo G.C."/>
        </authorList>
    </citation>
    <scope>NUCLEOTIDE SEQUENCE</scope>
    <source>
        <strain evidence="1">QUZm001</strain>
    </source>
</reference>
<accession>A0AA38MGP6</accession>
<gene>
    <name evidence="1" type="ORF">Zmor_014905</name>
</gene>
<name>A0AA38MGP6_9CUCU</name>
<dbReference type="EMBL" id="JALNTZ010000004">
    <property type="protein sequence ID" value="KAJ3655792.1"/>
    <property type="molecule type" value="Genomic_DNA"/>
</dbReference>
<evidence type="ECO:0008006" key="3">
    <source>
        <dbReference type="Google" id="ProtNLM"/>
    </source>
</evidence>